<gene>
    <name evidence="2" type="ORF">CYLTODRAFT_410917</name>
</gene>
<feature type="compositionally biased region" description="Low complexity" evidence="1">
    <location>
        <begin position="178"/>
        <end position="195"/>
    </location>
</feature>
<sequence>MSFSDDNDWMAFLLEAEELRSESLTTDLQPAPVGFPNERPVHHTSSAYAPGSLNVDAYGSGNDFGARMHGLQPFEPTTAPQHSAQSGPLSPHLVISSALDVDTEESAVPLAFYAIASEPSDVSGVYAPPTDAANATASLTSSYDTWPQTLSVDLTQNPLSGAIYQNTLWPTGTASQISSLSGSSPSPSLFSPSTSTVGDGRTMDWAPTFQQLVLSSGARLAERNIGRPTPLHKAYSCNVCHGTFTRRDAASHIRCKDGWIPEK</sequence>
<accession>A0A0D7BC16</accession>
<evidence type="ECO:0000313" key="2">
    <source>
        <dbReference type="EMBL" id="KIY67694.1"/>
    </source>
</evidence>
<organism evidence="2 3">
    <name type="scientific">Cylindrobasidium torrendii FP15055 ss-10</name>
    <dbReference type="NCBI Taxonomy" id="1314674"/>
    <lineage>
        <taxon>Eukaryota</taxon>
        <taxon>Fungi</taxon>
        <taxon>Dikarya</taxon>
        <taxon>Basidiomycota</taxon>
        <taxon>Agaricomycotina</taxon>
        <taxon>Agaricomycetes</taxon>
        <taxon>Agaricomycetidae</taxon>
        <taxon>Agaricales</taxon>
        <taxon>Marasmiineae</taxon>
        <taxon>Physalacriaceae</taxon>
        <taxon>Cylindrobasidium</taxon>
    </lineage>
</organism>
<dbReference type="Proteomes" id="UP000054007">
    <property type="component" value="Unassembled WGS sequence"/>
</dbReference>
<evidence type="ECO:0000313" key="3">
    <source>
        <dbReference type="Proteomes" id="UP000054007"/>
    </source>
</evidence>
<feature type="region of interest" description="Disordered" evidence="1">
    <location>
        <begin position="175"/>
        <end position="195"/>
    </location>
</feature>
<evidence type="ECO:0000256" key="1">
    <source>
        <dbReference type="SAM" id="MobiDB-lite"/>
    </source>
</evidence>
<proteinExistence type="predicted"/>
<name>A0A0D7BC16_9AGAR</name>
<dbReference type="EMBL" id="KN880519">
    <property type="protein sequence ID" value="KIY67694.1"/>
    <property type="molecule type" value="Genomic_DNA"/>
</dbReference>
<protein>
    <submittedName>
        <fullName evidence="2">Uncharacterized protein</fullName>
    </submittedName>
</protein>
<reference evidence="2 3" key="1">
    <citation type="journal article" date="2015" name="Fungal Genet. Biol.">
        <title>Evolution of novel wood decay mechanisms in Agaricales revealed by the genome sequences of Fistulina hepatica and Cylindrobasidium torrendii.</title>
        <authorList>
            <person name="Floudas D."/>
            <person name="Held B.W."/>
            <person name="Riley R."/>
            <person name="Nagy L.G."/>
            <person name="Koehler G."/>
            <person name="Ransdell A.S."/>
            <person name="Younus H."/>
            <person name="Chow J."/>
            <person name="Chiniquy J."/>
            <person name="Lipzen A."/>
            <person name="Tritt A."/>
            <person name="Sun H."/>
            <person name="Haridas S."/>
            <person name="LaButti K."/>
            <person name="Ohm R.A."/>
            <person name="Kues U."/>
            <person name="Blanchette R.A."/>
            <person name="Grigoriev I.V."/>
            <person name="Minto R.E."/>
            <person name="Hibbett D.S."/>
        </authorList>
    </citation>
    <scope>NUCLEOTIDE SEQUENCE [LARGE SCALE GENOMIC DNA]</scope>
    <source>
        <strain evidence="2 3">FP15055 ss-10</strain>
    </source>
</reference>
<dbReference type="AlphaFoldDB" id="A0A0D7BC16"/>
<keyword evidence="3" id="KW-1185">Reference proteome</keyword>